<dbReference type="GO" id="GO:0005524">
    <property type="term" value="F:ATP binding"/>
    <property type="evidence" value="ECO:0007669"/>
    <property type="project" value="InterPro"/>
</dbReference>
<evidence type="ECO:0000259" key="4">
    <source>
        <dbReference type="Pfam" id="PF00152"/>
    </source>
</evidence>
<dbReference type="Pfam" id="PF00152">
    <property type="entry name" value="tRNA-synt_2"/>
    <property type="match status" value="1"/>
</dbReference>
<dbReference type="GO" id="GO:0004812">
    <property type="term" value="F:aminoacyl-tRNA ligase activity"/>
    <property type="evidence" value="ECO:0007669"/>
    <property type="project" value="InterPro"/>
</dbReference>
<reference evidence="5 6" key="1">
    <citation type="journal article" date="2012" name="Appl. Environ. Microbiol.">
        <title>Emergence of Atypical Mycoplasma agalactiae Strains Harboring a New Prophage and Associated with an Alpine Wild Ungulate Mortality Episode.</title>
        <authorList>
            <person name="Tardy F."/>
            <person name="Baranowski E."/>
            <person name="Nouvel L.X."/>
            <person name="Mick V."/>
            <person name="Manso-Silvan L."/>
            <person name="Thiaucourt F."/>
            <person name="Thebault P."/>
            <person name="Breton M."/>
            <person name="Sirand-Pugnet P."/>
            <person name="Blanchard A."/>
            <person name="Garnier A."/>
            <person name="Gibert P."/>
            <person name="Game Y."/>
            <person name="Poumarat F."/>
            <person name="Citti C."/>
        </authorList>
    </citation>
    <scope>NUCLEOTIDE SEQUENCE [LARGE SCALE GENOMIC DNA]</scope>
    <source>
        <strain evidence="5 6">14628</strain>
    </source>
</reference>
<dbReference type="PATRIC" id="fig|1110504.5.peg.354"/>
<dbReference type="EMBL" id="AJPR01000006">
    <property type="protein sequence ID" value="EIN15235.1"/>
    <property type="molecule type" value="Genomic_DNA"/>
</dbReference>
<keyword evidence="2" id="KW-0547">Nucleotide-binding</keyword>
<proteinExistence type="predicted"/>
<dbReference type="RefSeq" id="WP_004024101.1">
    <property type="nucleotide sequence ID" value="NZ_AJPR01000006.1"/>
</dbReference>
<dbReference type="GO" id="GO:0006418">
    <property type="term" value="P:tRNA aminoacylation for protein translation"/>
    <property type="evidence" value="ECO:0007669"/>
    <property type="project" value="InterPro"/>
</dbReference>
<accession>I5D6C6</accession>
<dbReference type="Proteomes" id="UP000003181">
    <property type="component" value="Unassembled WGS sequence"/>
</dbReference>
<name>I5D6C6_MYCAA</name>
<dbReference type="Gene3D" id="3.30.930.10">
    <property type="entry name" value="Bira Bifunctional Protein, Domain 2"/>
    <property type="match status" value="1"/>
</dbReference>
<evidence type="ECO:0000256" key="1">
    <source>
        <dbReference type="ARBA" id="ARBA00022598"/>
    </source>
</evidence>
<dbReference type="InterPro" id="IPR045864">
    <property type="entry name" value="aa-tRNA-synth_II/BPL/LPL"/>
</dbReference>
<comment type="caution">
    <text evidence="5">The sequence shown here is derived from an EMBL/GenBank/DDBJ whole genome shotgun (WGS) entry which is preliminary data.</text>
</comment>
<evidence type="ECO:0000313" key="6">
    <source>
        <dbReference type="Proteomes" id="UP000003181"/>
    </source>
</evidence>
<organism evidence="5 6">
    <name type="scientific">Mycoplasmopsis agalactiae 14628</name>
    <dbReference type="NCBI Taxonomy" id="1110504"/>
    <lineage>
        <taxon>Bacteria</taxon>
        <taxon>Bacillati</taxon>
        <taxon>Mycoplasmatota</taxon>
        <taxon>Mycoplasmoidales</taxon>
        <taxon>Metamycoplasmataceae</taxon>
        <taxon>Mycoplasmopsis</taxon>
    </lineage>
</organism>
<dbReference type="SUPFAM" id="SSF55681">
    <property type="entry name" value="Class II aaRS and biotin synthetases"/>
    <property type="match status" value="1"/>
</dbReference>
<evidence type="ECO:0000313" key="5">
    <source>
        <dbReference type="EMBL" id="EIN15235.1"/>
    </source>
</evidence>
<protein>
    <recommendedName>
        <fullName evidence="4">Aminoacyl-tRNA synthetase class II (D/K/N) domain-containing protein</fullName>
    </recommendedName>
</protein>
<keyword evidence="1" id="KW-0436">Ligase</keyword>
<dbReference type="AlphaFoldDB" id="I5D6C6"/>
<dbReference type="STRING" id="1110504.MAGb_3520"/>
<feature type="domain" description="Aminoacyl-tRNA synthetase class II (D/K/N)" evidence="4">
    <location>
        <begin position="12"/>
        <end position="109"/>
    </location>
</feature>
<dbReference type="InterPro" id="IPR004364">
    <property type="entry name" value="Aa-tRNA-synt_II"/>
</dbReference>
<keyword evidence="3" id="KW-0067">ATP-binding</keyword>
<gene>
    <name evidence="5" type="ORF">MAGb_3520</name>
</gene>
<sequence>MYKFSDSILQSINCPSIIAPFYQKNYKGIAQNSDSPICIGETVGAGEWHKTYNKTVESINRHNNIDDYKLYLDIKSQNLLKTAGFGINLEELILFLINESEIRNAQLIARKTDKEILT</sequence>
<evidence type="ECO:0000256" key="3">
    <source>
        <dbReference type="ARBA" id="ARBA00022840"/>
    </source>
</evidence>
<evidence type="ECO:0000256" key="2">
    <source>
        <dbReference type="ARBA" id="ARBA00022741"/>
    </source>
</evidence>